<organism evidence="2 3">
    <name type="scientific">Baudoinia panamericana (strain UAMH 10762)</name>
    <name type="common">Angels' share fungus</name>
    <name type="synonym">Baudoinia compniacensis (strain UAMH 10762)</name>
    <dbReference type="NCBI Taxonomy" id="717646"/>
    <lineage>
        <taxon>Eukaryota</taxon>
        <taxon>Fungi</taxon>
        <taxon>Dikarya</taxon>
        <taxon>Ascomycota</taxon>
        <taxon>Pezizomycotina</taxon>
        <taxon>Dothideomycetes</taxon>
        <taxon>Dothideomycetidae</taxon>
        <taxon>Mycosphaerellales</taxon>
        <taxon>Teratosphaeriaceae</taxon>
        <taxon>Baudoinia</taxon>
    </lineage>
</organism>
<dbReference type="Proteomes" id="UP000011761">
    <property type="component" value="Unassembled WGS sequence"/>
</dbReference>
<protein>
    <submittedName>
        <fullName evidence="2">Uncharacterized protein</fullName>
    </submittedName>
</protein>
<gene>
    <name evidence="2" type="ORF">BAUCODRAFT_382967</name>
</gene>
<proteinExistence type="predicted"/>
<dbReference type="HOGENOM" id="CLU_918226_0_0_1"/>
<evidence type="ECO:0000313" key="2">
    <source>
        <dbReference type="EMBL" id="EMC98878.1"/>
    </source>
</evidence>
<dbReference type="AlphaFoldDB" id="M2N4G4"/>
<dbReference type="KEGG" id="bcom:BAUCODRAFT_382967"/>
<dbReference type="EMBL" id="KB445552">
    <property type="protein sequence ID" value="EMC98878.1"/>
    <property type="molecule type" value="Genomic_DNA"/>
</dbReference>
<dbReference type="STRING" id="717646.M2N4G4"/>
<accession>M2N4G4</accession>
<dbReference type="OrthoDB" id="3848656at2759"/>
<keyword evidence="3" id="KW-1185">Reference proteome</keyword>
<evidence type="ECO:0000313" key="3">
    <source>
        <dbReference type="Proteomes" id="UP000011761"/>
    </source>
</evidence>
<evidence type="ECO:0000256" key="1">
    <source>
        <dbReference type="SAM" id="MobiDB-lite"/>
    </source>
</evidence>
<dbReference type="RefSeq" id="XP_007673990.1">
    <property type="nucleotide sequence ID" value="XM_007675800.1"/>
</dbReference>
<name>M2N4G4_BAUPA</name>
<sequence length="303" mass="33745">MDTPANRKRPADCPGSGAVSGVIDLTNEGDPQTPTLLVPLAKQPRVDSVTVTEQSPKRFSATPPATLPPAALASGISPSTDAPWPIVPSTPLSRRSVEGDRIEESLHKIPELAKRYVPATLMPDGTLYISPKKFSVKPPYWQRWTGQMYECFGEYLRSQIDLKPFAQANKLPLEEVMHVFTSLVVNPMRDAKEATKRGEEGMQEIIDMANKYGTRSRRWGRPISSTDPRRLTGELTHVEKGAVVLNCTNGNKRRVKVDDLVEEDIEYLRKVLLKGHWQLLWHEHAADESVRAQEAEGSIADMS</sequence>
<feature type="region of interest" description="Disordered" evidence="1">
    <location>
        <begin position="1"/>
        <end position="68"/>
    </location>
</feature>
<dbReference type="GeneID" id="19113493"/>
<reference evidence="2 3" key="1">
    <citation type="journal article" date="2012" name="PLoS Pathog.">
        <title>Diverse lifestyles and strategies of plant pathogenesis encoded in the genomes of eighteen Dothideomycetes fungi.</title>
        <authorList>
            <person name="Ohm R.A."/>
            <person name="Feau N."/>
            <person name="Henrissat B."/>
            <person name="Schoch C.L."/>
            <person name="Horwitz B.A."/>
            <person name="Barry K.W."/>
            <person name="Condon B.J."/>
            <person name="Copeland A.C."/>
            <person name="Dhillon B."/>
            <person name="Glaser F."/>
            <person name="Hesse C.N."/>
            <person name="Kosti I."/>
            <person name="LaButti K."/>
            <person name="Lindquist E.A."/>
            <person name="Lucas S."/>
            <person name="Salamov A.A."/>
            <person name="Bradshaw R.E."/>
            <person name="Ciuffetti L."/>
            <person name="Hamelin R.C."/>
            <person name="Kema G.H.J."/>
            <person name="Lawrence C."/>
            <person name="Scott J.A."/>
            <person name="Spatafora J.W."/>
            <person name="Turgeon B.G."/>
            <person name="de Wit P.J.G.M."/>
            <person name="Zhong S."/>
            <person name="Goodwin S.B."/>
            <person name="Grigoriev I.V."/>
        </authorList>
    </citation>
    <scope>NUCLEOTIDE SEQUENCE [LARGE SCALE GENOMIC DNA]</scope>
    <source>
        <strain evidence="2 3">UAMH 10762</strain>
    </source>
</reference>